<feature type="region of interest" description="Disordered" evidence="1">
    <location>
        <begin position="239"/>
        <end position="259"/>
    </location>
</feature>
<evidence type="ECO:0000313" key="2">
    <source>
        <dbReference type="EMBL" id="KAK7942709.1"/>
    </source>
</evidence>
<dbReference type="RefSeq" id="XP_066694740.1">
    <property type="nucleotide sequence ID" value="XM_066848044.1"/>
</dbReference>
<protein>
    <submittedName>
        <fullName evidence="2">Uncharacterized protein</fullName>
    </submittedName>
</protein>
<sequence>MVPVAHLEAATAVQSFNLIAPLYSGMALICPVQYRLDCRQYARSSCNAAPHDVIFPTPTATGRCSAVQSMQPRIPQRPLRTWPVALQVEHQQTLLHTFLLHLGRQDSPGPRSPLAPLTFSSVGAARPHPPVHFNLKIFSRISLFISPVYEYYDAGVVDAFASARLPSRAGPVGVLFASTTVSHWRGGGKEEKKVTMYGYAMLPNRRGSEALPRFEWTVSGAKGSPSKVSLQQLPIPIGGVGDARRLSRPCQLPEPQDSS</sequence>
<evidence type="ECO:0000313" key="3">
    <source>
        <dbReference type="Proteomes" id="UP001391051"/>
    </source>
</evidence>
<dbReference type="EMBL" id="JAQQWE010000008">
    <property type="protein sequence ID" value="KAK7942709.1"/>
    <property type="molecule type" value="Genomic_DNA"/>
</dbReference>
<name>A0ABR1PY75_9PEZI</name>
<dbReference type="GeneID" id="92081106"/>
<gene>
    <name evidence="2" type="ORF">PG986_011822</name>
</gene>
<reference evidence="2 3" key="1">
    <citation type="submission" date="2023-01" db="EMBL/GenBank/DDBJ databases">
        <title>Analysis of 21 Apiospora genomes using comparative genomics revels a genus with tremendous synthesis potential of carbohydrate active enzymes and secondary metabolites.</title>
        <authorList>
            <person name="Sorensen T."/>
        </authorList>
    </citation>
    <scope>NUCLEOTIDE SEQUENCE [LARGE SCALE GENOMIC DNA]</scope>
    <source>
        <strain evidence="2 3">CBS 24483</strain>
    </source>
</reference>
<keyword evidence="3" id="KW-1185">Reference proteome</keyword>
<organism evidence="2 3">
    <name type="scientific">Apiospora aurea</name>
    <dbReference type="NCBI Taxonomy" id="335848"/>
    <lineage>
        <taxon>Eukaryota</taxon>
        <taxon>Fungi</taxon>
        <taxon>Dikarya</taxon>
        <taxon>Ascomycota</taxon>
        <taxon>Pezizomycotina</taxon>
        <taxon>Sordariomycetes</taxon>
        <taxon>Xylariomycetidae</taxon>
        <taxon>Amphisphaeriales</taxon>
        <taxon>Apiosporaceae</taxon>
        <taxon>Apiospora</taxon>
    </lineage>
</organism>
<evidence type="ECO:0000256" key="1">
    <source>
        <dbReference type="SAM" id="MobiDB-lite"/>
    </source>
</evidence>
<dbReference type="Proteomes" id="UP001391051">
    <property type="component" value="Unassembled WGS sequence"/>
</dbReference>
<accession>A0ABR1PY75</accession>
<proteinExistence type="predicted"/>
<comment type="caution">
    <text evidence="2">The sequence shown here is derived from an EMBL/GenBank/DDBJ whole genome shotgun (WGS) entry which is preliminary data.</text>
</comment>